<dbReference type="Proteomes" id="UP001157091">
    <property type="component" value="Unassembled WGS sequence"/>
</dbReference>
<name>A0ABQ6I735_9MICO</name>
<dbReference type="InterPro" id="IPR040701">
    <property type="entry name" value="Bact_RF_family2"/>
</dbReference>
<comment type="caution">
    <text evidence="2">The sequence shown here is derived from an EMBL/GenBank/DDBJ whole genome shotgun (WGS) entry which is preliminary data.</text>
</comment>
<evidence type="ECO:0000313" key="3">
    <source>
        <dbReference type="Proteomes" id="UP001157091"/>
    </source>
</evidence>
<feature type="region of interest" description="Disordered" evidence="1">
    <location>
        <begin position="328"/>
        <end position="369"/>
    </location>
</feature>
<dbReference type="Pfam" id="PF18844">
    <property type="entry name" value="baeRF_family2"/>
    <property type="match status" value="1"/>
</dbReference>
<feature type="compositionally biased region" description="Polar residues" evidence="1">
    <location>
        <begin position="352"/>
        <end position="368"/>
    </location>
</feature>
<evidence type="ECO:0000256" key="1">
    <source>
        <dbReference type="SAM" id="MobiDB-lite"/>
    </source>
</evidence>
<dbReference type="RefSeq" id="WP_348525317.1">
    <property type="nucleotide sequence ID" value="NZ_BSUK01000001.1"/>
</dbReference>
<evidence type="ECO:0008006" key="4">
    <source>
        <dbReference type="Google" id="ProtNLM"/>
    </source>
</evidence>
<proteinExistence type="predicted"/>
<dbReference type="EMBL" id="BSUK01000001">
    <property type="protein sequence ID" value="GMA26546.1"/>
    <property type="molecule type" value="Genomic_DNA"/>
</dbReference>
<sequence>MKIDWLRPLAGHPGPFATVYLDATRGIEAADPDVEGRWRVLRRDLAAQGAPQGVCDALEARVLKPLRLAGPHGRVLIATEDDGILLERVLAEPPTVSRAEYGPVPVLLDAARSADESVDYLVVVVDRVGADLTWSWGGDPARQPEPLTVEAGHDVLNKVRTGTTADKRIDHRVEDSWDRNAEAVAHEVDKQVTEHRPELVVLTGDVRALALVRAALSRQTLDLAVDVPGGSRGAGAKEGVFAARLAEAVTACRDRRRARVVDAYRTGQGRDDGSVTSLGDVVTVLQRGQVSDLLLAEGFGGEGELDDREIWVGPEALQVALDRGDVEDLGATDGVHPCPRPSRSCEPRSARTPGSRSCPTARRSSSTAWAPCCGGTTRARRARRRRRCRRTGVGCATSSRSVVLGG</sequence>
<reference evidence="3" key="1">
    <citation type="journal article" date="2019" name="Int. J. Syst. Evol. Microbiol.">
        <title>The Global Catalogue of Microorganisms (GCM) 10K type strain sequencing project: providing services to taxonomists for standard genome sequencing and annotation.</title>
        <authorList>
            <consortium name="The Broad Institute Genomics Platform"/>
            <consortium name="The Broad Institute Genome Sequencing Center for Infectious Disease"/>
            <person name="Wu L."/>
            <person name="Ma J."/>
        </authorList>
    </citation>
    <scope>NUCLEOTIDE SEQUENCE [LARGE SCALE GENOMIC DNA]</scope>
    <source>
        <strain evidence="3">NBRC 106348</strain>
    </source>
</reference>
<organism evidence="2 3">
    <name type="scientific">Luteimicrobium album</name>
    <dbReference type="NCBI Taxonomy" id="1054550"/>
    <lineage>
        <taxon>Bacteria</taxon>
        <taxon>Bacillati</taxon>
        <taxon>Actinomycetota</taxon>
        <taxon>Actinomycetes</taxon>
        <taxon>Micrococcales</taxon>
        <taxon>Luteimicrobium</taxon>
    </lineage>
</organism>
<evidence type="ECO:0000313" key="2">
    <source>
        <dbReference type="EMBL" id="GMA26546.1"/>
    </source>
</evidence>
<keyword evidence="3" id="KW-1185">Reference proteome</keyword>
<accession>A0ABQ6I735</accession>
<protein>
    <recommendedName>
        <fullName evidence="4">Peptide chain release factor 1</fullName>
    </recommendedName>
</protein>
<gene>
    <name evidence="2" type="ORF">GCM10025864_43050</name>
</gene>